<evidence type="ECO:0000256" key="3">
    <source>
        <dbReference type="ARBA" id="ARBA00022679"/>
    </source>
</evidence>
<protein>
    <recommendedName>
        <fullName evidence="1">DNA (cytosine-5-)-methyltransferase</fullName>
        <ecNumber evidence="1">2.1.1.37</ecNumber>
    </recommendedName>
</protein>
<keyword evidence="3 7" id="KW-0808">Transferase</keyword>
<dbReference type="InterPro" id="IPR050390">
    <property type="entry name" value="C5-Methyltransferase"/>
</dbReference>
<evidence type="ECO:0000256" key="2">
    <source>
        <dbReference type="ARBA" id="ARBA00022603"/>
    </source>
</evidence>
<comment type="similarity">
    <text evidence="7">Belongs to the class I-like SAM-binding methyltransferase superfamily. C5-methyltransferase family.</text>
</comment>
<dbReference type="REBASE" id="843887">
    <property type="entry name" value="M.VbaNT6NORF25740P"/>
</dbReference>
<evidence type="ECO:0000313" key="8">
    <source>
        <dbReference type="EMBL" id="BDS07534.1"/>
    </source>
</evidence>
<reference evidence="8" key="1">
    <citation type="submission" date="2024-07" db="EMBL/GenBank/DDBJ databases">
        <title>Complete genome sequence of Verrucomicrobiaceae bacterium NT6N.</title>
        <authorList>
            <person name="Huang C."/>
            <person name="Takami H."/>
            <person name="Hamasaki K."/>
        </authorList>
    </citation>
    <scope>NUCLEOTIDE SEQUENCE</scope>
    <source>
        <strain evidence="8">NT6N</strain>
    </source>
</reference>
<dbReference type="KEGG" id="osu:NT6N_25740"/>
<dbReference type="InterPro" id="IPR018117">
    <property type="entry name" value="C5_DNA_meth_AS"/>
</dbReference>
<dbReference type="AlphaFoldDB" id="A0AAT9FNQ9"/>
<feature type="active site" evidence="7">
    <location>
        <position position="82"/>
    </location>
</feature>
<evidence type="ECO:0000256" key="7">
    <source>
        <dbReference type="PROSITE-ProRule" id="PRU01016"/>
    </source>
</evidence>
<dbReference type="PRINTS" id="PR00105">
    <property type="entry name" value="C5METTRFRASE"/>
</dbReference>
<evidence type="ECO:0000256" key="1">
    <source>
        <dbReference type="ARBA" id="ARBA00011975"/>
    </source>
</evidence>
<organism evidence="8">
    <name type="scientific">Oceaniferula spumae</name>
    <dbReference type="NCBI Taxonomy" id="2979115"/>
    <lineage>
        <taxon>Bacteria</taxon>
        <taxon>Pseudomonadati</taxon>
        <taxon>Verrucomicrobiota</taxon>
        <taxon>Verrucomicrobiia</taxon>
        <taxon>Verrucomicrobiales</taxon>
        <taxon>Verrucomicrobiaceae</taxon>
        <taxon>Oceaniferula</taxon>
    </lineage>
</organism>
<dbReference type="PANTHER" id="PTHR10629:SF52">
    <property type="entry name" value="DNA (CYTOSINE-5)-METHYLTRANSFERASE 1"/>
    <property type="match status" value="1"/>
</dbReference>
<dbReference type="EMBL" id="AP026866">
    <property type="protein sequence ID" value="BDS07534.1"/>
    <property type="molecule type" value="Genomic_DNA"/>
</dbReference>
<dbReference type="PANTHER" id="PTHR10629">
    <property type="entry name" value="CYTOSINE-SPECIFIC METHYLTRANSFERASE"/>
    <property type="match status" value="1"/>
</dbReference>
<dbReference type="InterPro" id="IPR029063">
    <property type="entry name" value="SAM-dependent_MTases_sf"/>
</dbReference>
<dbReference type="PROSITE" id="PS00094">
    <property type="entry name" value="C5_MTASE_1"/>
    <property type="match status" value="1"/>
</dbReference>
<dbReference type="GO" id="GO:0003677">
    <property type="term" value="F:DNA binding"/>
    <property type="evidence" value="ECO:0007669"/>
    <property type="project" value="TreeGrafter"/>
</dbReference>
<evidence type="ECO:0000256" key="6">
    <source>
        <dbReference type="ARBA" id="ARBA00047422"/>
    </source>
</evidence>
<sequence>MKNLHSIELFSGAGGLALGLHSAGFQHQALYEWNQQAVDTLLHNQARKHQALKGCEIHRADVREVDFSQHAGVDLVAGGPPCQPFSMGGKARGMNDCRDMFPQAVRAVAEIAPRAFIFENVRGLLRPAFANYVEYIRLQMEFPTFPVSSNIDWEQNLARLQRHKERSGAQKNELRYRVHIHQANAADYGVPQQRHRVFFIGFRSDIQTEWSFPRPTHNEEELLVEQFVSNEYWKRYGRKRMSDSAFPPSLLKRGIRLRNKGASIVASGLKPWRTLGEAIADLSRPTKSGSKDWLNHKLQEGARSYPGHTGSPLYRPSKALKAGDHGVPGGENMILYPNGKVRYLSLRESARVQTFPDDYEFTGSWTEAMRQLGNAVPVELARIVGASVAKALTRQTAQKSQSVSNETIQSS</sequence>
<proteinExistence type="inferred from homology"/>
<gene>
    <name evidence="8" type="ORF">NT6N_25740</name>
</gene>
<comment type="catalytic activity">
    <reaction evidence="6">
        <text>a 2'-deoxycytidine in DNA + S-adenosyl-L-methionine = a 5-methyl-2'-deoxycytidine in DNA + S-adenosyl-L-homocysteine + H(+)</text>
        <dbReference type="Rhea" id="RHEA:13681"/>
        <dbReference type="Rhea" id="RHEA-COMP:11369"/>
        <dbReference type="Rhea" id="RHEA-COMP:11370"/>
        <dbReference type="ChEBI" id="CHEBI:15378"/>
        <dbReference type="ChEBI" id="CHEBI:57856"/>
        <dbReference type="ChEBI" id="CHEBI:59789"/>
        <dbReference type="ChEBI" id="CHEBI:85452"/>
        <dbReference type="ChEBI" id="CHEBI:85454"/>
        <dbReference type="EC" id="2.1.1.37"/>
    </reaction>
</comment>
<dbReference type="InterPro" id="IPR031303">
    <property type="entry name" value="C5_meth_CS"/>
</dbReference>
<dbReference type="InterPro" id="IPR001525">
    <property type="entry name" value="C5_MeTfrase"/>
</dbReference>
<dbReference type="Gene3D" id="3.40.50.150">
    <property type="entry name" value="Vaccinia Virus protein VP39"/>
    <property type="match status" value="1"/>
</dbReference>
<accession>A0AAT9FNQ9</accession>
<dbReference type="PROSITE" id="PS51679">
    <property type="entry name" value="SAM_MT_C5"/>
    <property type="match status" value="1"/>
</dbReference>
<dbReference type="GO" id="GO:0044027">
    <property type="term" value="P:negative regulation of gene expression via chromosomal CpG island methylation"/>
    <property type="evidence" value="ECO:0007669"/>
    <property type="project" value="TreeGrafter"/>
</dbReference>
<keyword evidence="4 7" id="KW-0949">S-adenosyl-L-methionine</keyword>
<evidence type="ECO:0000256" key="4">
    <source>
        <dbReference type="ARBA" id="ARBA00022691"/>
    </source>
</evidence>
<dbReference type="PROSITE" id="PS00095">
    <property type="entry name" value="C5_MTASE_2"/>
    <property type="match status" value="1"/>
</dbReference>
<dbReference type="Pfam" id="PF00145">
    <property type="entry name" value="DNA_methylase"/>
    <property type="match status" value="2"/>
</dbReference>
<dbReference type="SUPFAM" id="SSF53335">
    <property type="entry name" value="S-adenosyl-L-methionine-dependent methyltransferases"/>
    <property type="match status" value="1"/>
</dbReference>
<name>A0AAT9FNQ9_9BACT</name>
<dbReference type="GO" id="GO:0032259">
    <property type="term" value="P:methylation"/>
    <property type="evidence" value="ECO:0007669"/>
    <property type="project" value="UniProtKB-KW"/>
</dbReference>
<keyword evidence="2 7" id="KW-0489">Methyltransferase</keyword>
<keyword evidence="5" id="KW-0680">Restriction system</keyword>
<evidence type="ECO:0000256" key="5">
    <source>
        <dbReference type="ARBA" id="ARBA00022747"/>
    </source>
</evidence>
<dbReference type="Gene3D" id="3.90.120.10">
    <property type="entry name" value="DNA Methylase, subunit A, domain 2"/>
    <property type="match status" value="1"/>
</dbReference>
<dbReference type="GO" id="GO:0003886">
    <property type="term" value="F:DNA (cytosine-5-)-methyltransferase activity"/>
    <property type="evidence" value="ECO:0007669"/>
    <property type="project" value="UniProtKB-EC"/>
</dbReference>
<dbReference type="GO" id="GO:0009307">
    <property type="term" value="P:DNA restriction-modification system"/>
    <property type="evidence" value="ECO:0007669"/>
    <property type="project" value="UniProtKB-KW"/>
</dbReference>
<dbReference type="EC" id="2.1.1.37" evidence="1"/>